<dbReference type="InterPro" id="IPR008964">
    <property type="entry name" value="Invasin/intimin_cell_adhesion"/>
</dbReference>
<sequence>MKKLFFMAVMAVAAVGLNACKPDEPVKPSLKGLDFESTEVELTVGDVYVLKVTVTPSDAEGYSLLWGSSDEAVATVNDGTVTALSAGETDITVSSGDISAVCKVAVKENIPPREEVVLEIGTVALSAAEAELTVSAASGEFMPEDTLRIKVTNTFNKEDVQEFEAVISSEKDFVETISGLIPAHVVYSIEAALSTPQGKMSTVSSEYEHVWDEEGVVYDCEGNVYTSVVVENQEWLVENLHVGMLNDGTPVEFLMGTDEWLAATETPAWCYYGNNADNGDKYGYLYNFSAAGSDRLCPVGWRTPTHEDWQNLGIAVGGTLYSDEWGDYFSMIGIYLKATEGWEDGKNGQDTFGLSFLPGGCRNALDGTFNLAGSTAYMWSSSPVADSQAGEINVWYITNWNLSNIRVTGTGGFSVRCVRDAR</sequence>
<dbReference type="Gene3D" id="2.60.40.1080">
    <property type="match status" value="1"/>
</dbReference>
<dbReference type="EMBL" id="JADIMA010000058">
    <property type="protein sequence ID" value="MBO8473166.1"/>
    <property type="molecule type" value="Genomic_DNA"/>
</dbReference>
<dbReference type="Pfam" id="PF09603">
    <property type="entry name" value="Fib_succ_major"/>
    <property type="match status" value="1"/>
</dbReference>
<dbReference type="InterPro" id="IPR011871">
    <property type="entry name" value="Fib_succ_major"/>
</dbReference>
<dbReference type="AlphaFoldDB" id="A0A9D9IJC2"/>
<dbReference type="Pfam" id="PF02368">
    <property type="entry name" value="Big_2"/>
    <property type="match status" value="1"/>
</dbReference>
<evidence type="ECO:0000313" key="2">
    <source>
        <dbReference type="EMBL" id="MBO8473166.1"/>
    </source>
</evidence>
<dbReference type="SUPFAM" id="SSF49373">
    <property type="entry name" value="Invasin/intimin cell-adhesion fragments"/>
    <property type="match status" value="1"/>
</dbReference>
<feature type="domain" description="BIG2" evidence="1">
    <location>
        <begin position="29"/>
        <end position="105"/>
    </location>
</feature>
<gene>
    <name evidence="2" type="ORF">IAB81_06000</name>
</gene>
<reference evidence="2" key="1">
    <citation type="submission" date="2020-10" db="EMBL/GenBank/DDBJ databases">
        <authorList>
            <person name="Gilroy R."/>
        </authorList>
    </citation>
    <scope>NUCLEOTIDE SEQUENCE</scope>
    <source>
        <strain evidence="2">B1-8020</strain>
    </source>
</reference>
<reference evidence="2" key="2">
    <citation type="journal article" date="2021" name="PeerJ">
        <title>Extensive microbial diversity within the chicken gut microbiome revealed by metagenomics and culture.</title>
        <authorList>
            <person name="Gilroy R."/>
            <person name="Ravi A."/>
            <person name="Getino M."/>
            <person name="Pursley I."/>
            <person name="Horton D.L."/>
            <person name="Alikhan N.F."/>
            <person name="Baker D."/>
            <person name="Gharbi K."/>
            <person name="Hall N."/>
            <person name="Watson M."/>
            <person name="Adriaenssens E.M."/>
            <person name="Foster-Nyarko E."/>
            <person name="Jarju S."/>
            <person name="Secka A."/>
            <person name="Antonio M."/>
            <person name="Oren A."/>
            <person name="Chaudhuri R.R."/>
            <person name="La Ragione R."/>
            <person name="Hildebrand F."/>
            <person name="Pallen M.J."/>
        </authorList>
    </citation>
    <scope>NUCLEOTIDE SEQUENCE</scope>
    <source>
        <strain evidence="2">B1-8020</strain>
    </source>
</reference>
<accession>A0A9D9IJC2</accession>
<evidence type="ECO:0000313" key="3">
    <source>
        <dbReference type="Proteomes" id="UP000823604"/>
    </source>
</evidence>
<dbReference type="Proteomes" id="UP000823604">
    <property type="component" value="Unassembled WGS sequence"/>
</dbReference>
<proteinExistence type="predicted"/>
<organism evidence="2 3">
    <name type="scientific">Candidatus Merdivivens pullicola</name>
    <dbReference type="NCBI Taxonomy" id="2840872"/>
    <lineage>
        <taxon>Bacteria</taxon>
        <taxon>Pseudomonadati</taxon>
        <taxon>Bacteroidota</taxon>
        <taxon>Bacteroidia</taxon>
        <taxon>Bacteroidales</taxon>
        <taxon>Muribaculaceae</taxon>
        <taxon>Muribaculaceae incertae sedis</taxon>
        <taxon>Candidatus Merdivivens</taxon>
    </lineage>
</organism>
<protein>
    <submittedName>
        <fullName evidence="2">Ig-like domain-containing protein</fullName>
    </submittedName>
</protein>
<comment type="caution">
    <text evidence="2">The sequence shown here is derived from an EMBL/GenBank/DDBJ whole genome shotgun (WGS) entry which is preliminary data.</text>
</comment>
<dbReference type="SMART" id="SM00635">
    <property type="entry name" value="BID_2"/>
    <property type="match status" value="1"/>
</dbReference>
<evidence type="ECO:0000259" key="1">
    <source>
        <dbReference type="SMART" id="SM00635"/>
    </source>
</evidence>
<dbReference type="InterPro" id="IPR003343">
    <property type="entry name" value="Big_2"/>
</dbReference>
<dbReference type="NCBIfam" id="TIGR02145">
    <property type="entry name" value="Fib_succ_major"/>
    <property type="match status" value="1"/>
</dbReference>
<name>A0A9D9IJC2_9BACT</name>